<dbReference type="AlphaFoldDB" id="K7G6M9"/>
<dbReference type="EMBL" id="AGCU01055518">
    <property type="status" value="NOT_ANNOTATED_CDS"/>
    <property type="molecule type" value="Genomic_DNA"/>
</dbReference>
<reference evidence="1" key="4">
    <citation type="submission" date="2025-09" db="UniProtKB">
        <authorList>
            <consortium name="Ensembl"/>
        </authorList>
    </citation>
    <scope>IDENTIFICATION</scope>
</reference>
<reference evidence="2" key="2">
    <citation type="journal article" date="2013" name="Nat. Genet.">
        <title>The draft genomes of soft-shell turtle and green sea turtle yield insights into the development and evolution of the turtle-specific body plan.</title>
        <authorList>
            <person name="Wang Z."/>
            <person name="Pascual-Anaya J."/>
            <person name="Zadissa A."/>
            <person name="Li W."/>
            <person name="Niimura Y."/>
            <person name="Huang Z."/>
            <person name="Li C."/>
            <person name="White S."/>
            <person name="Xiong Z."/>
            <person name="Fang D."/>
            <person name="Wang B."/>
            <person name="Ming Y."/>
            <person name="Chen Y."/>
            <person name="Zheng Y."/>
            <person name="Kuraku S."/>
            <person name="Pignatelli M."/>
            <person name="Herrero J."/>
            <person name="Beal K."/>
            <person name="Nozawa M."/>
            <person name="Li Q."/>
            <person name="Wang J."/>
            <person name="Zhang H."/>
            <person name="Yu L."/>
            <person name="Shigenobu S."/>
            <person name="Wang J."/>
            <person name="Liu J."/>
            <person name="Flicek P."/>
            <person name="Searle S."/>
            <person name="Wang J."/>
            <person name="Kuratani S."/>
            <person name="Yin Y."/>
            <person name="Aken B."/>
            <person name="Zhang G."/>
            <person name="Irie N."/>
        </authorList>
    </citation>
    <scope>NUCLEOTIDE SEQUENCE [LARGE SCALE GENOMIC DNA]</scope>
    <source>
        <strain evidence="2">Daiwa-1</strain>
    </source>
</reference>
<dbReference type="PANTHER" id="PTHR35845:SF1">
    <property type="entry name" value="SPERMATOGENESIS-ASSOCIATED SERINE-RICH PROTEIN 1"/>
    <property type="match status" value="1"/>
</dbReference>
<dbReference type="eggNOG" id="ENOG502S39M">
    <property type="taxonomic scope" value="Eukaryota"/>
</dbReference>
<keyword evidence="2" id="KW-1185">Reference proteome</keyword>
<organism evidence="1 2">
    <name type="scientific">Pelodiscus sinensis</name>
    <name type="common">Chinese softshell turtle</name>
    <name type="synonym">Trionyx sinensis</name>
    <dbReference type="NCBI Taxonomy" id="13735"/>
    <lineage>
        <taxon>Eukaryota</taxon>
        <taxon>Metazoa</taxon>
        <taxon>Chordata</taxon>
        <taxon>Craniata</taxon>
        <taxon>Vertebrata</taxon>
        <taxon>Euteleostomi</taxon>
        <taxon>Archelosauria</taxon>
        <taxon>Testudinata</taxon>
        <taxon>Testudines</taxon>
        <taxon>Cryptodira</taxon>
        <taxon>Trionychia</taxon>
        <taxon>Trionychidae</taxon>
        <taxon>Pelodiscus</taxon>
    </lineage>
</organism>
<dbReference type="Ensembl" id="ENSPSIT00000016015.1">
    <property type="protein sequence ID" value="ENSPSIP00000015940.1"/>
    <property type="gene ID" value="ENSPSIG00000014227.1"/>
</dbReference>
<dbReference type="InterPro" id="IPR029165">
    <property type="entry name" value="SASRP1"/>
</dbReference>
<dbReference type="GeneTree" id="ENSGT00940000171827"/>
<evidence type="ECO:0000313" key="1">
    <source>
        <dbReference type="Ensembl" id="ENSPSIP00000015940.1"/>
    </source>
</evidence>
<dbReference type="OMA" id="WTFYPSS"/>
<accession>K7G6M9</accession>
<dbReference type="EMBL" id="AGCU01055519">
    <property type="status" value="NOT_ANNOTATED_CDS"/>
    <property type="molecule type" value="Genomic_DNA"/>
</dbReference>
<proteinExistence type="predicted"/>
<dbReference type="PANTHER" id="PTHR35845">
    <property type="entry name" value="SPERMATOGENESIS-ASSOCIATED SERINE-RICH PROTEIN 1"/>
    <property type="match status" value="1"/>
</dbReference>
<dbReference type="STRING" id="13735.ENSPSIP00000015940"/>
<name>K7G6M9_PELSI</name>
<dbReference type="HOGENOM" id="CLU_081878_1_0_1"/>
<protein>
    <submittedName>
        <fullName evidence="1">Spermatogenesis associated serine rich 1</fullName>
    </submittedName>
</protein>
<dbReference type="Proteomes" id="UP000007267">
    <property type="component" value="Unassembled WGS sequence"/>
</dbReference>
<sequence>EWTFYPRFGLHTYHIGKRCFFDGIFLRNKTCASERMLEMCLGRKRHEIDQRNGIALVTPGDNSYSCPEQSRNFHKFGSTRPVVNFGCATYKRKADTFIPLRHLSETPCIPFNMKEKQEELETEMNNVKSLERWTPAPTLIQAFGATGLAHRIKQR</sequence>
<reference evidence="1" key="3">
    <citation type="submission" date="2025-08" db="UniProtKB">
        <authorList>
            <consortium name="Ensembl"/>
        </authorList>
    </citation>
    <scope>IDENTIFICATION</scope>
</reference>
<evidence type="ECO:0000313" key="2">
    <source>
        <dbReference type="Proteomes" id="UP000007267"/>
    </source>
</evidence>
<reference evidence="2" key="1">
    <citation type="submission" date="2011-10" db="EMBL/GenBank/DDBJ databases">
        <authorList>
            <consortium name="Soft-shell Turtle Genome Consortium"/>
        </authorList>
    </citation>
    <scope>NUCLEOTIDE SEQUENCE [LARGE SCALE GENOMIC DNA]</scope>
    <source>
        <strain evidence="2">Daiwa-1</strain>
    </source>
</reference>
<dbReference type="Pfam" id="PF15160">
    <property type="entry name" value="SASRP1"/>
    <property type="match status" value="1"/>
</dbReference>